<name>A0A0U4C4H6_9BACT</name>
<evidence type="ECO:0000313" key="2">
    <source>
        <dbReference type="EMBL" id="ALW85922.1"/>
    </source>
</evidence>
<feature type="signal peptide" evidence="1">
    <location>
        <begin position="1"/>
        <end position="20"/>
    </location>
</feature>
<keyword evidence="3" id="KW-1185">Reference proteome</keyword>
<evidence type="ECO:0008006" key="4">
    <source>
        <dbReference type="Google" id="ProtNLM"/>
    </source>
</evidence>
<dbReference type="KEGG" id="hyg:AUC43_12940"/>
<dbReference type="AlphaFoldDB" id="A0A0U4C4H6"/>
<accession>A0A0U4C4H6</accession>
<gene>
    <name evidence="2" type="ORF">AUC43_12940</name>
</gene>
<reference evidence="2 3" key="1">
    <citation type="submission" date="2015-12" db="EMBL/GenBank/DDBJ databases">
        <authorList>
            <person name="Shamseldin A."/>
            <person name="Moawad H."/>
            <person name="Abd El-Rahim W.M."/>
            <person name="Sadowsky M.J."/>
        </authorList>
    </citation>
    <scope>NUCLEOTIDE SEQUENCE [LARGE SCALE GENOMIC DNA]</scope>
    <source>
        <strain evidence="2 3">DG5B</strain>
    </source>
</reference>
<proteinExistence type="predicted"/>
<evidence type="ECO:0000313" key="3">
    <source>
        <dbReference type="Proteomes" id="UP000059542"/>
    </source>
</evidence>
<dbReference type="RefSeq" id="WP_068194207.1">
    <property type="nucleotide sequence ID" value="NZ_CP013909.1"/>
</dbReference>
<organism evidence="2 3">
    <name type="scientific">Hymenobacter sedentarius</name>
    <dbReference type="NCBI Taxonomy" id="1411621"/>
    <lineage>
        <taxon>Bacteria</taxon>
        <taxon>Pseudomonadati</taxon>
        <taxon>Bacteroidota</taxon>
        <taxon>Cytophagia</taxon>
        <taxon>Cytophagales</taxon>
        <taxon>Hymenobacteraceae</taxon>
        <taxon>Hymenobacter</taxon>
    </lineage>
</organism>
<keyword evidence="1" id="KW-0732">Signal</keyword>
<dbReference type="EMBL" id="CP013909">
    <property type="protein sequence ID" value="ALW85922.1"/>
    <property type="molecule type" value="Genomic_DNA"/>
</dbReference>
<evidence type="ECO:0000256" key="1">
    <source>
        <dbReference type="SAM" id="SignalP"/>
    </source>
</evidence>
<dbReference type="OrthoDB" id="884194at2"/>
<dbReference type="Proteomes" id="UP000059542">
    <property type="component" value="Chromosome"/>
</dbReference>
<sequence length="243" mass="27819">MSLFLPRALCAALLFPFAAAAQTTPPADTARNYRHQFGLTASPVLDGFFTANRSLPLGLFYQRQLTPTKALRLRLVGLVSYADSSNFEDIGIVDRYVSGPSYRQWQLQAFAGFAWQRPLGRRIVLDYGLEAGLGYRRLGFSAARRQVYPPGGFVMDYFERTTQDFQVQVRPFAGFSYRPMPRLRLFTETALPLTYTHQRTNYQVREVFTKADETDRYLDQRGRANRLSLVWRPVQLLGATYAF</sequence>
<protein>
    <recommendedName>
        <fullName evidence="4">Outer membrane protein beta-barrel domain-containing protein</fullName>
    </recommendedName>
</protein>
<dbReference type="STRING" id="1411621.AUC43_12940"/>
<feature type="chain" id="PRO_5006847663" description="Outer membrane protein beta-barrel domain-containing protein" evidence="1">
    <location>
        <begin position="21"/>
        <end position="243"/>
    </location>
</feature>